<dbReference type="InterPro" id="IPR002575">
    <property type="entry name" value="Aminoglycoside_PTrfase"/>
</dbReference>
<dbReference type="SUPFAM" id="SSF56112">
    <property type="entry name" value="Protein kinase-like (PK-like)"/>
    <property type="match status" value="1"/>
</dbReference>
<protein>
    <recommendedName>
        <fullName evidence="1">Aminoglycoside phosphotransferase domain-containing protein</fullName>
    </recommendedName>
</protein>
<evidence type="ECO:0000313" key="2">
    <source>
        <dbReference type="EMBL" id="GAA1576223.1"/>
    </source>
</evidence>
<dbReference type="Gene3D" id="3.90.1200.10">
    <property type="match status" value="1"/>
</dbReference>
<keyword evidence="3" id="KW-1185">Reference proteome</keyword>
<dbReference type="Proteomes" id="UP001500190">
    <property type="component" value="Unassembled WGS sequence"/>
</dbReference>
<dbReference type="PANTHER" id="PTHR21310">
    <property type="entry name" value="AMINOGLYCOSIDE PHOSPHOTRANSFERASE-RELATED-RELATED"/>
    <property type="match status" value="1"/>
</dbReference>
<evidence type="ECO:0000313" key="3">
    <source>
        <dbReference type="Proteomes" id="UP001500190"/>
    </source>
</evidence>
<dbReference type="EMBL" id="BAAAND010000003">
    <property type="protein sequence ID" value="GAA1576223.1"/>
    <property type="molecule type" value="Genomic_DNA"/>
</dbReference>
<dbReference type="InterPro" id="IPR011009">
    <property type="entry name" value="Kinase-like_dom_sf"/>
</dbReference>
<dbReference type="RefSeq" id="WP_344189307.1">
    <property type="nucleotide sequence ID" value="NZ_BAAAND010000003.1"/>
</dbReference>
<organism evidence="2 3">
    <name type="scientific">Kribbella karoonensis</name>
    <dbReference type="NCBI Taxonomy" id="324851"/>
    <lineage>
        <taxon>Bacteria</taxon>
        <taxon>Bacillati</taxon>
        <taxon>Actinomycetota</taxon>
        <taxon>Actinomycetes</taxon>
        <taxon>Propionibacteriales</taxon>
        <taxon>Kribbellaceae</taxon>
        <taxon>Kribbella</taxon>
    </lineage>
</organism>
<sequence length="271" mass="29306">MREDLLAWATAIVGPILEVHPLHDGQGPWRLVTRDRSVVLRAPTPRVGPAMIATGATALRVAERHHLPAPRLIAADLSASLETDLPGTTSWPVGTPETLRAAGAALTRLHAIELQPADHLPFRPRPIAVDDFATDRRTGRMPTTALLDEADNVVRAHGLPPSPSVFLHGDVWPGNMLWSAGTVAALIDWKTAGVGAPGVDLSELRKQTAITFGPTAPAHVLEGWQQAIDREALHVSYWDAVAALNTRTTLYSPLATTRRDDFLREALSQLH</sequence>
<gene>
    <name evidence="2" type="ORF">GCM10009742_19720</name>
</gene>
<accession>A0ABN2DF08</accession>
<name>A0ABN2DF08_9ACTN</name>
<feature type="domain" description="Aminoglycoside phosphotransferase" evidence="1">
    <location>
        <begin position="19"/>
        <end position="229"/>
    </location>
</feature>
<dbReference type="InterPro" id="IPR051678">
    <property type="entry name" value="AGP_Transferase"/>
</dbReference>
<evidence type="ECO:0000259" key="1">
    <source>
        <dbReference type="Pfam" id="PF01636"/>
    </source>
</evidence>
<reference evidence="2 3" key="1">
    <citation type="journal article" date="2019" name="Int. J. Syst. Evol. Microbiol.">
        <title>The Global Catalogue of Microorganisms (GCM) 10K type strain sequencing project: providing services to taxonomists for standard genome sequencing and annotation.</title>
        <authorList>
            <consortium name="The Broad Institute Genomics Platform"/>
            <consortium name="The Broad Institute Genome Sequencing Center for Infectious Disease"/>
            <person name="Wu L."/>
            <person name="Ma J."/>
        </authorList>
    </citation>
    <scope>NUCLEOTIDE SEQUENCE [LARGE SCALE GENOMIC DNA]</scope>
    <source>
        <strain evidence="2 3">JCM 14304</strain>
    </source>
</reference>
<proteinExistence type="predicted"/>
<comment type="caution">
    <text evidence="2">The sequence shown here is derived from an EMBL/GenBank/DDBJ whole genome shotgun (WGS) entry which is preliminary data.</text>
</comment>
<dbReference type="Pfam" id="PF01636">
    <property type="entry name" value="APH"/>
    <property type="match status" value="1"/>
</dbReference>